<evidence type="ECO:0000256" key="9">
    <source>
        <dbReference type="ARBA" id="ARBA00023136"/>
    </source>
</evidence>
<feature type="region of interest" description="Disordered" evidence="14">
    <location>
        <begin position="1043"/>
        <end position="1074"/>
    </location>
</feature>
<dbReference type="PROSITE" id="PS51470">
    <property type="entry name" value="FG_GAP"/>
    <property type="match status" value="4"/>
</dbReference>
<dbReference type="SUPFAM" id="SSF69179">
    <property type="entry name" value="Integrin domains"/>
    <property type="match status" value="3"/>
</dbReference>
<evidence type="ECO:0000256" key="7">
    <source>
        <dbReference type="ARBA" id="ARBA00022989"/>
    </source>
</evidence>
<reference evidence="16" key="1">
    <citation type="submission" date="2017-05" db="UniProtKB">
        <authorList>
            <consortium name="EnsemblMetazoa"/>
        </authorList>
    </citation>
    <scope>IDENTIFICATION</scope>
</reference>
<keyword evidence="10 13" id="KW-0675">Receptor</keyword>
<feature type="transmembrane region" description="Helical" evidence="13">
    <location>
        <begin position="1277"/>
        <end position="1295"/>
    </location>
</feature>
<feature type="repeat" description="FG-GAP" evidence="12">
    <location>
        <begin position="582"/>
        <end position="644"/>
    </location>
</feature>
<evidence type="ECO:0000256" key="14">
    <source>
        <dbReference type="SAM" id="MobiDB-lite"/>
    </source>
</evidence>
<evidence type="ECO:0000256" key="10">
    <source>
        <dbReference type="ARBA" id="ARBA00023170"/>
    </source>
</evidence>
<feature type="transmembrane region" description="Helical" evidence="13">
    <location>
        <begin position="1394"/>
        <end position="1411"/>
    </location>
</feature>
<dbReference type="InterPro" id="IPR000413">
    <property type="entry name" value="Integrin_alpha"/>
</dbReference>
<evidence type="ECO:0000313" key="16">
    <source>
        <dbReference type="EnsemblMetazoa" id="Aqu2.1.21920_001"/>
    </source>
</evidence>
<dbReference type="EnsemblMetazoa" id="Aqu2.1.21920_001">
    <property type="protein sequence ID" value="Aqu2.1.21920_001"/>
    <property type="gene ID" value="Aqu2.1.21920"/>
</dbReference>
<dbReference type="SUPFAM" id="SSF69318">
    <property type="entry name" value="Integrin alpha N-terminal domain"/>
    <property type="match status" value="1"/>
</dbReference>
<keyword evidence="11" id="KW-0325">Glycoprotein</keyword>
<dbReference type="PANTHER" id="PTHR23220">
    <property type="entry name" value="INTEGRIN ALPHA"/>
    <property type="match status" value="1"/>
</dbReference>
<dbReference type="eggNOG" id="KOG3637">
    <property type="taxonomic scope" value="Eukaryota"/>
</dbReference>
<keyword evidence="7 13" id="KW-1133">Transmembrane helix</keyword>
<dbReference type="Gene3D" id="2.60.40.1530">
    <property type="entry name" value="ntegrin, alpha v. Chain A, domain 4"/>
    <property type="match status" value="1"/>
</dbReference>
<evidence type="ECO:0000256" key="2">
    <source>
        <dbReference type="ARBA" id="ARBA00008054"/>
    </source>
</evidence>
<evidence type="ECO:0000256" key="6">
    <source>
        <dbReference type="ARBA" id="ARBA00022889"/>
    </source>
</evidence>
<feature type="domain" description="Integrin alpha second immunoglobulin-like" evidence="15">
    <location>
        <begin position="785"/>
        <end position="874"/>
    </location>
</feature>
<dbReference type="GO" id="GO:0098609">
    <property type="term" value="P:cell-cell adhesion"/>
    <property type="evidence" value="ECO:0007669"/>
    <property type="project" value="TreeGrafter"/>
</dbReference>
<keyword evidence="3 13" id="KW-0812">Transmembrane</keyword>
<dbReference type="GO" id="GO:0007160">
    <property type="term" value="P:cell-matrix adhesion"/>
    <property type="evidence" value="ECO:0007669"/>
    <property type="project" value="TreeGrafter"/>
</dbReference>
<comment type="subcellular location">
    <subcellularLocation>
        <location evidence="1 13">Membrane</location>
        <topology evidence="1 13">Single-pass type I membrane protein</topology>
    </subcellularLocation>
</comment>
<dbReference type="Gene3D" id="2.60.40.1510">
    <property type="entry name" value="ntegrin, alpha v. Chain A, domain 3"/>
    <property type="match status" value="1"/>
</dbReference>
<dbReference type="InterPro" id="IPR013519">
    <property type="entry name" value="Int_alpha_beta-p"/>
</dbReference>
<feature type="repeat" description="FG-GAP" evidence="12">
    <location>
        <begin position="392"/>
        <end position="447"/>
    </location>
</feature>
<feature type="transmembrane region" description="Helical" evidence="13">
    <location>
        <begin position="1536"/>
        <end position="1557"/>
    </location>
</feature>
<evidence type="ECO:0000256" key="12">
    <source>
        <dbReference type="PROSITE-ProRule" id="PRU00803"/>
    </source>
</evidence>
<dbReference type="SMART" id="SM00191">
    <property type="entry name" value="Int_alpha"/>
    <property type="match status" value="4"/>
</dbReference>
<dbReference type="Pfam" id="PF01839">
    <property type="entry name" value="FG-GAP"/>
    <property type="match status" value="2"/>
</dbReference>
<dbReference type="GO" id="GO:0033627">
    <property type="term" value="P:cell adhesion mediated by integrin"/>
    <property type="evidence" value="ECO:0007669"/>
    <property type="project" value="TreeGrafter"/>
</dbReference>
<dbReference type="Gene3D" id="1.20.1250.20">
    <property type="entry name" value="MFS general substrate transporter like domains"/>
    <property type="match status" value="1"/>
</dbReference>
<dbReference type="Gene3D" id="2.60.40.1460">
    <property type="entry name" value="Integrin domains. Chain A, domain 2"/>
    <property type="match status" value="1"/>
</dbReference>
<sequence>MHYTALQRLGIIIALYVFDAVPTEYLQVGHSADISFRRSSLITSGMHLNLVSVTHLLLLFLSRCSFGLESIDVLQPITKISPARRVGTTDDSFGYSVTVHQLFDSPSGMNMEDILNQTLIMVGAPRGAYPGGLEYTEVPPTNLACRQFYSSNSLPTNMEDILACYNQTGMHNKTGLVYQCSLSSGSCTAPLGNGDPEAPDGLLFDRVGDIDKYTNGISDNFAELFFTQSKEGQQMGATVYSEDGYFVACAPLWEFTDLPNSDNSQPRGQCVYSGRSLKNFLRIDPCFIAGSPNNQNGEGFCEAGFSVGISSTPISKSNFTGPVLMIGTPGRDASAGGVFYYNPLDTLNDTFIRLVDGRNITFYFNSTSTVPLDGSLVGQAPTVRPSNHVGYLSGPINVPDQAFSYYGFALTSGFLTNQTVKDLVVSAPKYNRTTQVGRVYIVTNPSKVPTLFIDGDQFGEQFGYSVATTDLNGDGWDDILVGAPFYIDTFRRHFESGRVAIYRNDGTGTGNFEYSGSVLGQTNFGRFGMSLATLGDINNDGYNDFAVGAPFDGDGVVYIYYGQNVNGSIVNTTIQQVINGTEVAGQVTNLTSVSSFGFSLCGSTDIDQNEYRDLVVGAFESQSIFILRTIPVAVANISFNINVPIVVINTYDCSFQGVVQSTCFQINVTSSYTGKGLALGFSTTYVLSEVKASGSAARLFFDNPSSSSTRRGITYTGVNVTVADTVVAYVKNTTDFDDFKLRVQLEQIPRDNTPVDTNINVTSFSQSLIIQSNSFQESISVRRNCGLDGVCVSDLVLNIPSVVFTSDDGTVYSRIEAGFVSRITITVTIQNNGEDSYNPYLNITIPKANLKHVANTQDQCNDTSINSLVSTVICFNVLPSILTSRHGPINYVIKLDVIDIDGNVDSLPIEVSVKNPDEIYSREDVVNNNGVYLSLDVVAISTYRTEILWSARQIYYNGSGSTFINSITSSPGSQLNLTTALLKTLGAQIRSGTIAVYILASSNENENYFYPASIIASNNVSCDESQLSSQGFTYVMDRLQKDTGSNKHKRSAGGLHPGLSTRQSNPGARGCAGSDTTRCITIVCNFTSLKERIELTITGYLNERFFTGKTESYQLSAFAQVNVTDGLTFTSNDSITEAESIISVIRLNDNIAEAELGLPWYILLFPSLAAQLVFVIMLTLLCFVSWLSFPFLGLLADVWIGRYKAILIGIVLCFISWIIIGIGFIVDSYLTSETVLQAIYCIAYTFQFSGFSSFTANIIQYNIDQLVGASADELSSVIYWHILSEPIVLSLFSLLQCLFHSIYFITITFIASGVSVSLVLVSHSFFKHKLENISLIKNPIKLIVRVLCYARKHKYPQNRSALTYWEEEAPSRLDLGKKKYGGPFTEEEVEDVKTVFRMLPLFIGFVAIIFSDDNYWSTCKVFKLLTCLAVTDFQYYFCSVIVMLVYLFFIRVCFYKYIPSMLTRMSVGIFLAFIVTVSKVIIFVIERPHHPDLKNFGTLLFIPQTIQSLSFILLYPVSLEFTVAQSPVHMRGVMVGLWYVACWGLGYLINAILKLPFHCESQYICTSFYYHIV</sequence>
<evidence type="ECO:0000256" key="11">
    <source>
        <dbReference type="ARBA" id="ARBA00023180"/>
    </source>
</evidence>
<dbReference type="InterPro" id="IPR036259">
    <property type="entry name" value="MFS_trans_sf"/>
</dbReference>
<dbReference type="GO" id="GO:0008305">
    <property type="term" value="C:integrin complex"/>
    <property type="evidence" value="ECO:0007669"/>
    <property type="project" value="InterPro"/>
</dbReference>
<evidence type="ECO:0000256" key="13">
    <source>
        <dbReference type="RuleBase" id="RU003762"/>
    </source>
</evidence>
<feature type="transmembrane region" description="Helical" evidence="13">
    <location>
        <begin position="1505"/>
        <end position="1524"/>
    </location>
</feature>
<evidence type="ECO:0000256" key="4">
    <source>
        <dbReference type="ARBA" id="ARBA00022729"/>
    </source>
</evidence>
<protein>
    <recommendedName>
        <fullName evidence="15">Integrin alpha second immunoglobulin-like domain-containing protein</fullName>
    </recommendedName>
</protein>
<dbReference type="Gene3D" id="2.130.10.130">
    <property type="entry name" value="Integrin alpha, N-terminal"/>
    <property type="match status" value="1"/>
</dbReference>
<keyword evidence="6 13" id="KW-0130">Cell adhesion</keyword>
<dbReference type="PANTHER" id="PTHR23220:SF122">
    <property type="entry name" value="INTEGRIN ALPHA-PS1"/>
    <property type="match status" value="1"/>
</dbReference>
<feature type="transmembrane region" description="Helical" evidence="13">
    <location>
        <begin position="1466"/>
        <end position="1485"/>
    </location>
</feature>
<keyword evidence="8 13" id="KW-0401">Integrin</keyword>
<dbReference type="InterPro" id="IPR032695">
    <property type="entry name" value="Integrin_dom_sf"/>
</dbReference>
<keyword evidence="5" id="KW-0677">Repeat</keyword>
<feature type="repeat" description="FG-GAP" evidence="12">
    <location>
        <begin position="448"/>
        <end position="511"/>
    </location>
</feature>
<dbReference type="GO" id="GO:0007229">
    <property type="term" value="P:integrin-mediated signaling pathway"/>
    <property type="evidence" value="ECO:0007669"/>
    <property type="project" value="UniProtKB-KW"/>
</dbReference>
<accession>A0A1X7U393</accession>
<evidence type="ECO:0000256" key="1">
    <source>
        <dbReference type="ARBA" id="ARBA00004479"/>
    </source>
</evidence>
<comment type="caution">
    <text evidence="13">Lacks conserved residue(s) required for the propagation of feature annotation.</text>
</comment>
<feature type="transmembrane region" description="Helical" evidence="13">
    <location>
        <begin position="1433"/>
        <end position="1454"/>
    </location>
</feature>
<feature type="transmembrane region" description="Helical" evidence="13">
    <location>
        <begin position="1237"/>
        <end position="1256"/>
    </location>
</feature>
<feature type="transmembrane region" description="Helical" evidence="13">
    <location>
        <begin position="1205"/>
        <end position="1225"/>
    </location>
</feature>
<dbReference type="PRINTS" id="PR01185">
    <property type="entry name" value="INTEGRINA"/>
</dbReference>
<feature type="transmembrane region" description="Helical" evidence="13">
    <location>
        <begin position="1160"/>
        <end position="1193"/>
    </location>
</feature>
<dbReference type="InParanoid" id="A0A1X7U393"/>
<evidence type="ECO:0000259" key="15">
    <source>
        <dbReference type="Pfam" id="PF20805"/>
    </source>
</evidence>
<dbReference type="InterPro" id="IPR048285">
    <property type="entry name" value="Integrin_alpha_Ig-like_2"/>
</dbReference>
<keyword evidence="4" id="KW-0732">Signal</keyword>
<name>A0A1X7U393_AMPQE</name>
<proteinExistence type="inferred from homology"/>
<organism evidence="16">
    <name type="scientific">Amphimedon queenslandica</name>
    <name type="common">Sponge</name>
    <dbReference type="NCBI Taxonomy" id="400682"/>
    <lineage>
        <taxon>Eukaryota</taxon>
        <taxon>Metazoa</taxon>
        <taxon>Porifera</taxon>
        <taxon>Demospongiae</taxon>
        <taxon>Heteroscleromorpha</taxon>
        <taxon>Haplosclerida</taxon>
        <taxon>Niphatidae</taxon>
        <taxon>Amphimedon</taxon>
    </lineage>
</organism>
<dbReference type="STRING" id="400682.A0A1X7U393"/>
<comment type="similarity">
    <text evidence="2 13">Belongs to the integrin alpha chain family.</text>
</comment>
<dbReference type="GO" id="GO:0009897">
    <property type="term" value="C:external side of plasma membrane"/>
    <property type="evidence" value="ECO:0007669"/>
    <property type="project" value="TreeGrafter"/>
</dbReference>
<dbReference type="OrthoDB" id="5317514at2759"/>
<feature type="repeat" description="FG-GAP" evidence="12">
    <location>
        <begin position="513"/>
        <end position="569"/>
    </location>
</feature>
<feature type="transmembrane region" description="Helical" evidence="13">
    <location>
        <begin position="1301"/>
        <end position="1321"/>
    </location>
</feature>
<dbReference type="Pfam" id="PF20805">
    <property type="entry name" value="Integrin_A_Ig_2"/>
    <property type="match status" value="1"/>
</dbReference>
<evidence type="ECO:0000256" key="3">
    <source>
        <dbReference type="ARBA" id="ARBA00022692"/>
    </source>
</evidence>
<dbReference type="InterPro" id="IPR028994">
    <property type="entry name" value="Integrin_alpha_N"/>
</dbReference>
<dbReference type="InterPro" id="IPR013517">
    <property type="entry name" value="FG-GAP"/>
</dbReference>
<dbReference type="GO" id="GO:0005178">
    <property type="term" value="F:integrin binding"/>
    <property type="evidence" value="ECO:0007669"/>
    <property type="project" value="TreeGrafter"/>
</dbReference>
<evidence type="ECO:0000256" key="8">
    <source>
        <dbReference type="ARBA" id="ARBA00023037"/>
    </source>
</evidence>
<keyword evidence="9 13" id="KW-0472">Membrane</keyword>
<evidence type="ECO:0000256" key="5">
    <source>
        <dbReference type="ARBA" id="ARBA00022737"/>
    </source>
</evidence>